<evidence type="ECO:0000313" key="2">
    <source>
        <dbReference type="EMBL" id="NGZ83742.1"/>
    </source>
</evidence>
<dbReference type="InterPro" id="IPR000835">
    <property type="entry name" value="HTH_MarR-typ"/>
</dbReference>
<dbReference type="EMBL" id="JAADJT010000002">
    <property type="protein sequence ID" value="NGZ83742.1"/>
    <property type="molecule type" value="Genomic_DNA"/>
</dbReference>
<dbReference type="PROSITE" id="PS50995">
    <property type="entry name" value="HTH_MARR_2"/>
    <property type="match status" value="1"/>
</dbReference>
<organism evidence="2 3">
    <name type="scientific">Duganella aceris</name>
    <dbReference type="NCBI Taxonomy" id="2703883"/>
    <lineage>
        <taxon>Bacteria</taxon>
        <taxon>Pseudomonadati</taxon>
        <taxon>Pseudomonadota</taxon>
        <taxon>Betaproteobacteria</taxon>
        <taxon>Burkholderiales</taxon>
        <taxon>Oxalobacteraceae</taxon>
        <taxon>Telluria group</taxon>
        <taxon>Duganella</taxon>
    </lineage>
</organism>
<comment type="caution">
    <text evidence="2">The sequence shown here is derived from an EMBL/GenBank/DDBJ whole genome shotgun (WGS) entry which is preliminary data.</text>
</comment>
<dbReference type="InterPro" id="IPR036390">
    <property type="entry name" value="WH_DNA-bd_sf"/>
</dbReference>
<protein>
    <submittedName>
        <fullName evidence="2">Winged helix-turn-helix transcriptional regulator</fullName>
    </submittedName>
</protein>
<evidence type="ECO:0000313" key="3">
    <source>
        <dbReference type="Proteomes" id="UP000666369"/>
    </source>
</evidence>
<name>A0ABX0FGP9_9BURK</name>
<accession>A0ABX0FGP9</accession>
<feature type="domain" description="HTH marR-type" evidence="1">
    <location>
        <begin position="3"/>
        <end position="134"/>
    </location>
</feature>
<dbReference type="SMART" id="SM00347">
    <property type="entry name" value="HTH_MARR"/>
    <property type="match status" value="1"/>
</dbReference>
<gene>
    <name evidence="2" type="ORF">GW587_05640</name>
</gene>
<dbReference type="InterPro" id="IPR036388">
    <property type="entry name" value="WH-like_DNA-bd_sf"/>
</dbReference>
<sequence length="138" mass="14477">MKTFCYNTALRSAARQITARYDAAVGTAGIGSAQFTLLKTLAAHEPLALTELGARLRLDRSTIGRNVRVLEKAGLLTLGDGSDGRETAVALTAQGQSVLAAAAPLWEQAQQELEERLGKEGSASLRALLQNLEGDAAG</sequence>
<dbReference type="PANTHER" id="PTHR33164:SF105">
    <property type="entry name" value="TRANSCRIPTIONAL REPRESSOR PROTEIN-RELATED"/>
    <property type="match status" value="1"/>
</dbReference>
<dbReference type="PANTHER" id="PTHR33164">
    <property type="entry name" value="TRANSCRIPTIONAL REGULATOR, MARR FAMILY"/>
    <property type="match status" value="1"/>
</dbReference>
<dbReference type="Pfam" id="PF12802">
    <property type="entry name" value="MarR_2"/>
    <property type="match status" value="1"/>
</dbReference>
<proteinExistence type="predicted"/>
<dbReference type="Gene3D" id="1.10.10.10">
    <property type="entry name" value="Winged helix-like DNA-binding domain superfamily/Winged helix DNA-binding domain"/>
    <property type="match status" value="1"/>
</dbReference>
<dbReference type="InterPro" id="IPR039422">
    <property type="entry name" value="MarR/SlyA-like"/>
</dbReference>
<dbReference type="Proteomes" id="UP000666369">
    <property type="component" value="Unassembled WGS sequence"/>
</dbReference>
<keyword evidence="3" id="KW-1185">Reference proteome</keyword>
<dbReference type="SUPFAM" id="SSF46785">
    <property type="entry name" value="Winged helix' DNA-binding domain"/>
    <property type="match status" value="1"/>
</dbReference>
<reference evidence="3" key="1">
    <citation type="submission" date="2023-07" db="EMBL/GenBank/DDBJ databases">
        <title>Duganella aceri sp. nov., isolated from tree sap.</title>
        <authorList>
            <person name="Kim I.S."/>
        </authorList>
    </citation>
    <scope>NUCLEOTIDE SEQUENCE [LARGE SCALE GENOMIC DNA]</scope>
    <source>
        <strain evidence="3">SAP-35</strain>
    </source>
</reference>
<evidence type="ECO:0000259" key="1">
    <source>
        <dbReference type="PROSITE" id="PS50995"/>
    </source>
</evidence>
<dbReference type="RefSeq" id="WP_166099728.1">
    <property type="nucleotide sequence ID" value="NZ_JAADJT010000002.1"/>
</dbReference>